<dbReference type="STRING" id="554055.A0A2P6VC14"/>
<evidence type="ECO:0000256" key="3">
    <source>
        <dbReference type="ARBA" id="ARBA00022490"/>
    </source>
</evidence>
<comment type="catalytic activity">
    <reaction evidence="12">
        <text>5-(methylsulfanyl)-alpha-D-ribose 1-phosphate = 5-(methylsulfanyl)-D-ribulose 1-phosphate</text>
        <dbReference type="Rhea" id="RHEA:19989"/>
        <dbReference type="ChEBI" id="CHEBI:58533"/>
        <dbReference type="ChEBI" id="CHEBI:58548"/>
        <dbReference type="EC" id="5.3.1.23"/>
    </reaction>
</comment>
<evidence type="ECO:0000256" key="6">
    <source>
        <dbReference type="ARBA" id="ARBA00022741"/>
    </source>
</evidence>
<dbReference type="InterPro" id="IPR011009">
    <property type="entry name" value="Kinase-like_dom_sf"/>
</dbReference>
<dbReference type="GO" id="GO:0005737">
    <property type="term" value="C:cytoplasm"/>
    <property type="evidence" value="ECO:0007669"/>
    <property type="project" value="UniProtKB-SubCell"/>
</dbReference>
<dbReference type="NCBIfam" id="TIGR00524">
    <property type="entry name" value="eIF-2B_rel"/>
    <property type="match status" value="1"/>
</dbReference>
<keyword evidence="5" id="KW-0808">Transferase</keyword>
<feature type="active site" description="Proton donor" evidence="12">
    <location>
        <position position="263"/>
    </location>
</feature>
<keyword evidence="14" id="KW-0396">Initiation factor</keyword>
<comment type="function">
    <text evidence="12">Catalyzes the interconversion of methylthioribose-1-phosphate (MTR-1-P) into methylthioribulose-1-phosphate (MTRu-1-P).</text>
</comment>
<feature type="domain" description="Aminoglycoside phosphotransferase" evidence="13">
    <location>
        <begin position="431"/>
        <end position="669"/>
    </location>
</feature>
<dbReference type="FunFam" id="1.20.120.420:FF:000003">
    <property type="entry name" value="Methylthioribose-1-phosphate isomerase"/>
    <property type="match status" value="1"/>
</dbReference>
<keyword evidence="4 12" id="KW-0028">Amino-acid biosynthesis</keyword>
<comment type="similarity">
    <text evidence="12">Belongs to the eIF-2B alpha/beta/delta subunits family. MtnA subfamily.</text>
</comment>
<evidence type="ECO:0000313" key="14">
    <source>
        <dbReference type="EMBL" id="PSC71619.1"/>
    </source>
</evidence>
<dbReference type="PANTHER" id="PTHR34273">
    <property type="entry name" value="METHYLTHIORIBOSE KINASE"/>
    <property type="match status" value="1"/>
</dbReference>
<dbReference type="AlphaFoldDB" id="A0A2P6VC14"/>
<dbReference type="GO" id="GO:0046523">
    <property type="term" value="F:S-methyl-5-thioribose-1-phosphate isomerase activity"/>
    <property type="evidence" value="ECO:0007669"/>
    <property type="project" value="UniProtKB-UniRule"/>
</dbReference>
<organism evidence="14 15">
    <name type="scientific">Micractinium conductrix</name>
    <dbReference type="NCBI Taxonomy" id="554055"/>
    <lineage>
        <taxon>Eukaryota</taxon>
        <taxon>Viridiplantae</taxon>
        <taxon>Chlorophyta</taxon>
        <taxon>core chlorophytes</taxon>
        <taxon>Trebouxiophyceae</taxon>
        <taxon>Chlorellales</taxon>
        <taxon>Chlorellaceae</taxon>
        <taxon>Chlorella clade</taxon>
        <taxon>Micractinium</taxon>
    </lineage>
</organism>
<dbReference type="EC" id="5.3.1.23" evidence="12"/>
<dbReference type="InterPro" id="IPR000649">
    <property type="entry name" value="IF-2B-related"/>
</dbReference>
<keyword evidence="9 12" id="KW-0486">Methionine biosynthesis</keyword>
<dbReference type="FunFam" id="3.40.50.10470:FF:000003">
    <property type="entry name" value="Methylthioribose-1-phosphate isomerase"/>
    <property type="match status" value="1"/>
</dbReference>
<protein>
    <recommendedName>
        <fullName evidence="12">Methylthioribose-1-phosphate isomerase</fullName>
        <shortName evidence="12">M1Pi</shortName>
        <shortName evidence="12">MTR-1-P isomerase</shortName>
        <ecNumber evidence="12">5.3.1.23</ecNumber>
    </recommendedName>
    <alternativeName>
        <fullName evidence="12">S-methyl-5-thioribose-1-phosphate isomerase</fullName>
    </alternativeName>
    <alternativeName>
        <fullName evidence="12">Translation initiation factor eIF-2B subunit alpha/beta/delta-like protein</fullName>
    </alternativeName>
</protein>
<dbReference type="NCBIfam" id="TIGR01767">
    <property type="entry name" value="MTRK"/>
    <property type="match status" value="1"/>
</dbReference>
<dbReference type="PANTHER" id="PTHR34273:SF2">
    <property type="entry name" value="METHYLTHIORIBOSE KINASE"/>
    <property type="match status" value="1"/>
</dbReference>
<evidence type="ECO:0000259" key="13">
    <source>
        <dbReference type="Pfam" id="PF01636"/>
    </source>
</evidence>
<evidence type="ECO:0000256" key="4">
    <source>
        <dbReference type="ARBA" id="ARBA00022605"/>
    </source>
</evidence>
<dbReference type="Pfam" id="PF01008">
    <property type="entry name" value="IF-2B"/>
    <property type="match status" value="1"/>
</dbReference>
<dbReference type="Gene3D" id="1.20.120.420">
    <property type="entry name" value="translation initiation factor eif-2b, domain 1"/>
    <property type="match status" value="1"/>
</dbReference>
<keyword evidence="8" id="KW-0067">ATP-binding</keyword>
<dbReference type="Pfam" id="PF01636">
    <property type="entry name" value="APH"/>
    <property type="match status" value="1"/>
</dbReference>
<dbReference type="Gene3D" id="3.40.50.10470">
    <property type="entry name" value="Translation initiation factor eif-2b, domain 2"/>
    <property type="match status" value="1"/>
</dbReference>
<dbReference type="SUPFAM" id="SSF100950">
    <property type="entry name" value="NagB/RpiA/CoA transferase-like"/>
    <property type="match status" value="1"/>
</dbReference>
<dbReference type="InterPro" id="IPR002575">
    <property type="entry name" value="Aminoglycoside_PTrfase"/>
</dbReference>
<dbReference type="OrthoDB" id="2461at2759"/>
<comment type="similarity">
    <text evidence="1">Belongs to the methylthioribose kinase family.</text>
</comment>
<evidence type="ECO:0000256" key="12">
    <source>
        <dbReference type="HAMAP-Rule" id="MF_03119"/>
    </source>
</evidence>
<comment type="caution">
    <text evidence="14">The sequence shown here is derived from an EMBL/GenBank/DDBJ whole genome shotgun (WGS) entry which is preliminary data.</text>
</comment>
<dbReference type="Gene3D" id="3.30.200.20">
    <property type="entry name" value="Phosphorylase Kinase, domain 1"/>
    <property type="match status" value="1"/>
</dbReference>
<dbReference type="SUPFAM" id="SSF56112">
    <property type="entry name" value="Protein kinase-like (PK-like)"/>
    <property type="match status" value="1"/>
</dbReference>
<gene>
    <name evidence="14" type="ORF">C2E20_5065</name>
</gene>
<accession>A0A2P6VC14</accession>
<keyword evidence="6" id="KW-0547">Nucleotide-binding</keyword>
<dbReference type="GO" id="GO:0005634">
    <property type="term" value="C:nucleus"/>
    <property type="evidence" value="ECO:0007669"/>
    <property type="project" value="UniProtKB-SubCell"/>
</dbReference>
<evidence type="ECO:0000256" key="5">
    <source>
        <dbReference type="ARBA" id="ARBA00022679"/>
    </source>
</evidence>
<comment type="pathway">
    <text evidence="12">Amino-acid biosynthesis; L-methionine biosynthesis via salvage pathway; L-methionine from S-methyl-5-thio-alpha-D-ribose 1-phosphate: step 1/6.</text>
</comment>
<name>A0A2P6VC14_9CHLO</name>
<proteinExistence type="inferred from homology"/>
<keyword evidence="3 12" id="KW-0963">Cytoplasm</keyword>
<comment type="subunit">
    <text evidence="2">Homodimer.</text>
</comment>
<dbReference type="GO" id="GO:0046522">
    <property type="term" value="F:S-methyl-5-thioribose kinase activity"/>
    <property type="evidence" value="ECO:0007669"/>
    <property type="project" value="InterPro"/>
</dbReference>
<dbReference type="GO" id="GO:0003743">
    <property type="term" value="F:translation initiation factor activity"/>
    <property type="evidence" value="ECO:0007669"/>
    <property type="project" value="UniProtKB-KW"/>
</dbReference>
<dbReference type="EMBL" id="LHPF02000014">
    <property type="protein sequence ID" value="PSC71619.1"/>
    <property type="molecule type" value="Genomic_DNA"/>
</dbReference>
<dbReference type="HAMAP" id="MF_01678">
    <property type="entry name" value="Salvage_MtnA"/>
    <property type="match status" value="1"/>
</dbReference>
<evidence type="ECO:0000256" key="9">
    <source>
        <dbReference type="ARBA" id="ARBA00023167"/>
    </source>
</evidence>
<feature type="site" description="Transition state stabilizer" evidence="12">
    <location>
        <position position="183"/>
    </location>
</feature>
<dbReference type="InterPro" id="IPR027363">
    <property type="entry name" value="M1Pi_N"/>
</dbReference>
<keyword evidence="11 12" id="KW-0539">Nucleus</keyword>
<evidence type="ECO:0000313" key="15">
    <source>
        <dbReference type="Proteomes" id="UP000239649"/>
    </source>
</evidence>
<keyword evidence="7 14" id="KW-0418">Kinase</keyword>
<dbReference type="GO" id="GO:0005524">
    <property type="term" value="F:ATP binding"/>
    <property type="evidence" value="ECO:0007669"/>
    <property type="project" value="UniProtKB-KW"/>
</dbReference>
<dbReference type="Gene3D" id="3.90.1200.10">
    <property type="match status" value="1"/>
</dbReference>
<keyword evidence="15" id="KW-1185">Reference proteome</keyword>
<dbReference type="InterPro" id="IPR011559">
    <property type="entry name" value="Initiation_fac_2B_a/b/d"/>
</dbReference>
<sequence length="825" mass="87532">MATTLEAIRFRRGAAGERASLQLLEQRKLPLETEWLEIEGPQAAWTAIRDMTVRGAPAIAIAAALSVAVDLLNQGAGSQFADTAAAAAHITQQLDYLVTSRPTAVNLSIAAAALSQLAASKAAQPGASAAGVTGAVADACEAMLRDDVAANRVMGAHGAAALLAAAQARGRAASGRLRVLTHCNTGSLATAAYGTALGVIRALHERGALEHAYCCETRPYNQGARLTAYELVHDGLPATLICDSAAAALMAEGRVDAVVVGADRIAANGDTANKIGTFSHAVSAHHHDIPFFVAAPTTTIDPTLDHGGLIPIEQRAAEEVTHFKGQRVAAEIDVWNPSFDVTPAKLIEGIVTERGLVPRAGAAGSAFAIRDWLEAGGNGGANGSAAAAKKLPTSHPGFEALDCDSVKSYVAARPALAKHVGPPDGRDSWTVEEVGDGNINFVYILEGPAGALCVKQALPFVRVVGESWPLTQDRVRIEAEALAAEATHCPQHVPALYSYDARMCVIAMQYLALPHIIVRKGLIEGRIYPLLAPHLAAFLAGTLFHTSLLALPSDEFRSNIARFTNVDMCRLTEQVIFTDPYHPAQHNWHTTPQLDGDVAALRADVAARVAASQLKAKFTQQHQALLHGDLHTGSIMATGSTTYVIDPEFAYYGPMAFDVAKILANLLLAFFSVDGHASAADPRSEQRRWLLACVRELWGGFAARFTQLWDEHGHKGDVCAAELFHGSSREGTAARQEAQGQFLAELWRDAVGFMGAVMVRRIVGIAHVADMESIADDNVRAVCERRALCFGRKLLVQGSGVASAEQLTEEAEAERADGQQPCFPL</sequence>
<dbReference type="InterPro" id="IPR042529">
    <property type="entry name" value="IF_2B-like_C"/>
</dbReference>
<dbReference type="Proteomes" id="UP000239649">
    <property type="component" value="Unassembled WGS sequence"/>
</dbReference>
<keyword evidence="14" id="KW-0648">Protein biosynthesis</keyword>
<dbReference type="InterPro" id="IPR009212">
    <property type="entry name" value="Methylthioribose_kinase"/>
</dbReference>
<comment type="subcellular location">
    <subcellularLocation>
        <location evidence="12">Cytoplasm</location>
    </subcellularLocation>
    <subcellularLocation>
        <location evidence="12">Nucleus</location>
    </subcellularLocation>
</comment>
<dbReference type="GO" id="GO:0019509">
    <property type="term" value="P:L-methionine salvage from methylthioadenosine"/>
    <property type="evidence" value="ECO:0007669"/>
    <property type="project" value="UniProtKB-UniRule"/>
</dbReference>
<evidence type="ECO:0000256" key="8">
    <source>
        <dbReference type="ARBA" id="ARBA00022840"/>
    </source>
</evidence>
<keyword evidence="10 12" id="KW-0413">Isomerase</keyword>
<evidence type="ECO:0000256" key="2">
    <source>
        <dbReference type="ARBA" id="ARBA00011738"/>
    </source>
</evidence>
<evidence type="ECO:0000256" key="11">
    <source>
        <dbReference type="ARBA" id="ARBA00023242"/>
    </source>
</evidence>
<dbReference type="NCBIfam" id="NF004326">
    <property type="entry name" value="PRK05720.1"/>
    <property type="match status" value="1"/>
</dbReference>
<dbReference type="InterPro" id="IPR005251">
    <property type="entry name" value="IF-M1Pi"/>
</dbReference>
<reference evidence="14 15" key="1">
    <citation type="journal article" date="2018" name="Plant J.">
        <title>Genome sequences of Chlorella sorokiniana UTEX 1602 and Micractinium conductrix SAG 241.80: implications to maltose excretion by a green alga.</title>
        <authorList>
            <person name="Arriola M.B."/>
            <person name="Velmurugan N."/>
            <person name="Zhang Y."/>
            <person name="Plunkett M.H."/>
            <person name="Hondzo H."/>
            <person name="Barney B.M."/>
        </authorList>
    </citation>
    <scope>NUCLEOTIDE SEQUENCE [LARGE SCALE GENOMIC DNA]</scope>
    <source>
        <strain evidence="14 15">SAG 241.80</strain>
    </source>
</reference>
<dbReference type="NCBIfam" id="TIGR00512">
    <property type="entry name" value="salvage_mtnA"/>
    <property type="match status" value="1"/>
</dbReference>
<evidence type="ECO:0000256" key="10">
    <source>
        <dbReference type="ARBA" id="ARBA00023235"/>
    </source>
</evidence>
<evidence type="ECO:0000256" key="1">
    <source>
        <dbReference type="ARBA" id="ARBA00010165"/>
    </source>
</evidence>
<dbReference type="InterPro" id="IPR037171">
    <property type="entry name" value="NagB/RpiA_transferase-like"/>
</dbReference>
<dbReference type="UniPathway" id="UPA00904">
    <property type="reaction ID" value="UER00874"/>
</dbReference>
<evidence type="ECO:0000256" key="7">
    <source>
        <dbReference type="ARBA" id="ARBA00022777"/>
    </source>
</evidence>